<evidence type="ECO:0008006" key="3">
    <source>
        <dbReference type="Google" id="ProtNLM"/>
    </source>
</evidence>
<organism evidence="1 2">
    <name type="scientific">Psilocybe cyanescens</name>
    <dbReference type="NCBI Taxonomy" id="93625"/>
    <lineage>
        <taxon>Eukaryota</taxon>
        <taxon>Fungi</taxon>
        <taxon>Dikarya</taxon>
        <taxon>Basidiomycota</taxon>
        <taxon>Agaricomycotina</taxon>
        <taxon>Agaricomycetes</taxon>
        <taxon>Agaricomycetidae</taxon>
        <taxon>Agaricales</taxon>
        <taxon>Agaricineae</taxon>
        <taxon>Strophariaceae</taxon>
        <taxon>Psilocybe</taxon>
    </lineage>
</organism>
<gene>
    <name evidence="1" type="ORF">CVT25_008924</name>
</gene>
<dbReference type="InParanoid" id="A0A409XND0"/>
<keyword evidence="2" id="KW-1185">Reference proteome</keyword>
<comment type="caution">
    <text evidence="1">The sequence shown here is derived from an EMBL/GenBank/DDBJ whole genome shotgun (WGS) entry which is preliminary data.</text>
</comment>
<dbReference type="AlphaFoldDB" id="A0A409XND0"/>
<evidence type="ECO:0000313" key="1">
    <source>
        <dbReference type="EMBL" id="PPQ92241.1"/>
    </source>
</evidence>
<accession>A0A409XND0</accession>
<dbReference type="EMBL" id="NHYD01001073">
    <property type="protein sequence ID" value="PPQ92241.1"/>
    <property type="molecule type" value="Genomic_DNA"/>
</dbReference>
<sequence>MNPTVIGSRYDQLVHKGLLGSPILTLNQDVLWSIFKINVHLNEKDSLQSLREYSQVCSVWRWLILESPSLWGKLLNLNELLTASDLWRKAVIERSEGSLLWVKGDFIGVSRRKLRPILEFAYEVLETRWDRVQRLYLTIDYRKIDFDKWPSLHRSAPHLQLFKVSITGRRMPIPKTTPQVCLFGHDAPLLVDFQANGLPFALDAPWLCNLRILNVGHTLTSNDILNMLTMTTHVEILRIEHPIAMRKKPDLQRTIHLPNIRQLFFVGHLSTIINVFEHISALDACCVDLSVISVENLSITNLDLTPLQVVGRFIRGFFHKFKTTSISLSHFGSYFFLYDTSLPSSVMIFSLSLRCGGSVGMVNIIDSIFESSPIHPVFSSNIVEVDLDLDLDSSFNTSSTYLYSCSSVLTLYCDERTLECLLQTQKRSSDIVFPFLRSLKLKFIGVCSSDEESAIIQFVRSRLHCSHPITVLDLTECNPYDLEHLESIGDTPSLTIRWLSLGNETMEYRCDDSNVNRLCLSVNEPQ</sequence>
<reference evidence="1 2" key="1">
    <citation type="journal article" date="2018" name="Evol. Lett.">
        <title>Horizontal gene cluster transfer increased hallucinogenic mushroom diversity.</title>
        <authorList>
            <person name="Reynolds H.T."/>
            <person name="Vijayakumar V."/>
            <person name="Gluck-Thaler E."/>
            <person name="Korotkin H.B."/>
            <person name="Matheny P.B."/>
            <person name="Slot J.C."/>
        </authorList>
    </citation>
    <scope>NUCLEOTIDE SEQUENCE [LARGE SCALE GENOMIC DNA]</scope>
    <source>
        <strain evidence="1 2">2631</strain>
    </source>
</reference>
<evidence type="ECO:0000313" key="2">
    <source>
        <dbReference type="Proteomes" id="UP000283269"/>
    </source>
</evidence>
<dbReference type="Proteomes" id="UP000283269">
    <property type="component" value="Unassembled WGS sequence"/>
</dbReference>
<proteinExistence type="predicted"/>
<name>A0A409XND0_PSICY</name>
<protein>
    <recommendedName>
        <fullName evidence="3">F-box domain-containing protein</fullName>
    </recommendedName>
</protein>